<dbReference type="PANTHER" id="PTHR12886:SF0">
    <property type="entry name" value="GPI MANNOSYLTRANSFERASE 1"/>
    <property type="match status" value="1"/>
</dbReference>
<dbReference type="EMBL" id="PTQR01000128">
    <property type="protein sequence ID" value="TKX18403.1"/>
    <property type="molecule type" value="Genomic_DNA"/>
</dbReference>
<dbReference type="Proteomes" id="UP000308133">
    <property type="component" value="Unassembled WGS sequence"/>
</dbReference>
<evidence type="ECO:0000313" key="15">
    <source>
        <dbReference type="EMBL" id="TKX18403.1"/>
    </source>
</evidence>
<evidence type="ECO:0000313" key="16">
    <source>
        <dbReference type="Proteomes" id="UP000308133"/>
    </source>
</evidence>
<feature type="transmembrane region" description="Helical" evidence="13">
    <location>
        <begin position="140"/>
        <end position="158"/>
    </location>
</feature>
<dbReference type="GO" id="GO:0051751">
    <property type="term" value="F:alpha-1,4-mannosyltransferase activity"/>
    <property type="evidence" value="ECO:0007669"/>
    <property type="project" value="InterPro"/>
</dbReference>
<evidence type="ECO:0000256" key="12">
    <source>
        <dbReference type="ARBA" id="ARBA00025399"/>
    </source>
</evidence>
<proteinExistence type="inferred from homology"/>
<evidence type="ECO:0000256" key="14">
    <source>
        <dbReference type="SAM" id="SignalP"/>
    </source>
</evidence>
<gene>
    <name evidence="15" type="ORF">C1H76_9192</name>
</gene>
<feature type="transmembrane region" description="Helical" evidence="13">
    <location>
        <begin position="378"/>
        <end position="397"/>
    </location>
</feature>
<dbReference type="GO" id="GO:1990529">
    <property type="term" value="C:glycosylphosphatidylinositol-mannosyltransferase I complex"/>
    <property type="evidence" value="ECO:0007669"/>
    <property type="project" value="TreeGrafter"/>
</dbReference>
<keyword evidence="10 13" id="KW-1133">Transmembrane helix</keyword>
<keyword evidence="11 13" id="KW-0472">Membrane</keyword>
<sequence>MPRLWSPAVLFTLSALLRVTLLAWGRYQDTHSPLKYTDIDYNVFTDASRFISRGGSPYQRDTYRYTPLLAWLLYPTTYPGLFDFGKVLFAIGDLVAGALIYSVLRRERTRGGYGFSPERACKYAAVWVLNPMVANISTRGSSEGLLAVFVVAVLWAALSERWAVGGAVLGLAVHFKIYPFVYGASLVCWVAERKGKESLMERLMRREILTLVTAAGVTFMGLNAVMYWMYGWAFVEHSYAYHITRIDHRHNFSVYSTLLHLRSAIGSGSGIRAEALAFVPQLWLAVLTIPLALSSKDLAGTMLAQTFAFVTFNKVCTSQYFLWYMVFLPLYLPDSIFMKNQGLGLSALVAWVIGQGVWLQQGYQLEFLGESTFVPRLWHATISFFAVNCWILGLIVTDIADRAPAGSVVSSSSKKTN</sequence>
<dbReference type="InterPro" id="IPR007704">
    <property type="entry name" value="PIG-M"/>
</dbReference>
<keyword evidence="5 13" id="KW-0337">GPI-anchor biosynthesis</keyword>
<evidence type="ECO:0000256" key="13">
    <source>
        <dbReference type="RuleBase" id="RU365064"/>
    </source>
</evidence>
<keyword evidence="9 13" id="KW-0256">Endoplasmic reticulum</keyword>
<comment type="pathway">
    <text evidence="2 13">Glycolipid biosynthesis; glycosylphosphatidylinositol-anchor biosynthesis.</text>
</comment>
<accession>A0A4U7AKB8</accession>
<feature type="signal peptide" evidence="14">
    <location>
        <begin position="1"/>
        <end position="25"/>
    </location>
</feature>
<evidence type="ECO:0000256" key="11">
    <source>
        <dbReference type="ARBA" id="ARBA00023136"/>
    </source>
</evidence>
<keyword evidence="8 13" id="KW-0812">Transmembrane</keyword>
<evidence type="ECO:0000256" key="2">
    <source>
        <dbReference type="ARBA" id="ARBA00004687"/>
    </source>
</evidence>
<evidence type="ECO:0000256" key="5">
    <source>
        <dbReference type="ARBA" id="ARBA00022502"/>
    </source>
</evidence>
<feature type="transmembrane region" description="Helical" evidence="13">
    <location>
        <begin position="307"/>
        <end position="330"/>
    </location>
</feature>
<comment type="subcellular location">
    <subcellularLocation>
        <location evidence="1 13">Endoplasmic reticulum membrane</location>
        <topology evidence="1 13">Multi-pass membrane protein</topology>
    </subcellularLocation>
</comment>
<evidence type="ECO:0000256" key="3">
    <source>
        <dbReference type="ARBA" id="ARBA00011071"/>
    </source>
</evidence>
<feature type="transmembrane region" description="Helical" evidence="13">
    <location>
        <begin position="208"/>
        <end position="230"/>
    </location>
</feature>
<dbReference type="UniPathway" id="UPA00196"/>
<keyword evidence="6 13" id="KW-0328">Glycosyltransferase</keyword>
<evidence type="ECO:0000256" key="10">
    <source>
        <dbReference type="ARBA" id="ARBA00022989"/>
    </source>
</evidence>
<feature type="chain" id="PRO_5020779653" description="GPI mannosyltransferase 1" evidence="14">
    <location>
        <begin position="26"/>
        <end position="417"/>
    </location>
</feature>
<feature type="transmembrane region" description="Helical" evidence="13">
    <location>
        <begin position="164"/>
        <end position="187"/>
    </location>
</feature>
<comment type="caution">
    <text evidence="15">The sequence shown here is derived from an EMBL/GenBank/DDBJ whole genome shotgun (WGS) entry which is preliminary data.</text>
</comment>
<evidence type="ECO:0000256" key="9">
    <source>
        <dbReference type="ARBA" id="ARBA00022824"/>
    </source>
</evidence>
<dbReference type="EC" id="2.4.1.-" evidence="13"/>
<organism evidence="15 16">
    <name type="scientific">Elsinoe australis</name>
    <dbReference type="NCBI Taxonomy" id="40998"/>
    <lineage>
        <taxon>Eukaryota</taxon>
        <taxon>Fungi</taxon>
        <taxon>Dikarya</taxon>
        <taxon>Ascomycota</taxon>
        <taxon>Pezizomycotina</taxon>
        <taxon>Dothideomycetes</taxon>
        <taxon>Dothideomycetidae</taxon>
        <taxon>Myriangiales</taxon>
        <taxon>Elsinoaceae</taxon>
        <taxon>Elsinoe</taxon>
    </lineage>
</organism>
<comment type="function">
    <text evidence="12 13">Mannosyltransferase involved in glycosylphosphatidylinositol-anchor biosynthesis. Transfers the first alpha-1,4-mannose to GlcN-acyl-PI during GPI precursor assembly. Required for cell wall integrity.</text>
</comment>
<dbReference type="AlphaFoldDB" id="A0A4U7AKB8"/>
<reference evidence="15 16" key="1">
    <citation type="submission" date="2018-02" db="EMBL/GenBank/DDBJ databases">
        <title>Draft genome sequences of Elsinoe sp., causing black scab on jojoba.</title>
        <authorList>
            <person name="Stodart B."/>
            <person name="Jeffress S."/>
            <person name="Ash G."/>
            <person name="Arun Chinnappa K."/>
        </authorList>
    </citation>
    <scope>NUCLEOTIDE SEQUENCE [LARGE SCALE GENOMIC DNA]</scope>
    <source>
        <strain evidence="15 16">Hillstone_2</strain>
    </source>
</reference>
<dbReference type="GO" id="GO:0006506">
    <property type="term" value="P:GPI anchor biosynthetic process"/>
    <property type="evidence" value="ECO:0007669"/>
    <property type="project" value="UniProtKB-UniPathway"/>
</dbReference>
<keyword evidence="7 13" id="KW-0808">Transferase</keyword>
<feature type="transmembrane region" description="Helical" evidence="13">
    <location>
        <begin position="84"/>
        <end position="104"/>
    </location>
</feature>
<protein>
    <recommendedName>
        <fullName evidence="4 13">GPI mannosyltransferase 1</fullName>
        <ecNumber evidence="13">2.4.1.-</ecNumber>
    </recommendedName>
    <alternativeName>
        <fullName evidence="13">GPI mannosyltransferase I</fullName>
    </alternativeName>
</protein>
<evidence type="ECO:0000256" key="8">
    <source>
        <dbReference type="ARBA" id="ARBA00022692"/>
    </source>
</evidence>
<dbReference type="GO" id="GO:0005789">
    <property type="term" value="C:endoplasmic reticulum membrane"/>
    <property type="evidence" value="ECO:0007669"/>
    <property type="project" value="UniProtKB-SubCell"/>
</dbReference>
<evidence type="ECO:0000256" key="7">
    <source>
        <dbReference type="ARBA" id="ARBA00022679"/>
    </source>
</evidence>
<dbReference type="GO" id="GO:0004376">
    <property type="term" value="F:GPI mannosyltransferase activity"/>
    <property type="evidence" value="ECO:0007669"/>
    <property type="project" value="InterPro"/>
</dbReference>
<dbReference type="PANTHER" id="PTHR12886">
    <property type="entry name" value="PIG-M MANNOSYLTRANSFERASE"/>
    <property type="match status" value="1"/>
</dbReference>
<dbReference type="Pfam" id="PF05007">
    <property type="entry name" value="Mannosyl_trans"/>
    <property type="match status" value="1"/>
</dbReference>
<keyword evidence="14" id="KW-0732">Signal</keyword>
<comment type="similarity">
    <text evidence="3 13">Belongs to the PIGM family.</text>
</comment>
<feature type="transmembrane region" description="Helical" evidence="13">
    <location>
        <begin position="342"/>
        <end position="358"/>
    </location>
</feature>
<evidence type="ECO:0000256" key="4">
    <source>
        <dbReference type="ARBA" id="ARBA00013797"/>
    </source>
</evidence>
<evidence type="ECO:0000256" key="1">
    <source>
        <dbReference type="ARBA" id="ARBA00004477"/>
    </source>
</evidence>
<name>A0A4U7AKB8_9PEZI</name>
<evidence type="ECO:0000256" key="6">
    <source>
        <dbReference type="ARBA" id="ARBA00022676"/>
    </source>
</evidence>